<feature type="domain" description="DZANK-type" evidence="2">
    <location>
        <begin position="116"/>
        <end position="157"/>
    </location>
</feature>
<proteinExistence type="predicted"/>
<feature type="transmembrane region" description="Helical" evidence="1">
    <location>
        <begin position="12"/>
        <end position="35"/>
    </location>
</feature>
<dbReference type="OrthoDB" id="9788304at2"/>
<dbReference type="InterPro" id="IPR025874">
    <property type="entry name" value="DZR"/>
</dbReference>
<protein>
    <submittedName>
        <fullName evidence="3">Zinc ribbon domain-containing protein</fullName>
    </submittedName>
</protein>
<feature type="transmembrane region" description="Helical" evidence="1">
    <location>
        <begin position="47"/>
        <end position="69"/>
    </location>
</feature>
<evidence type="ECO:0000259" key="2">
    <source>
        <dbReference type="Pfam" id="PF12773"/>
    </source>
</evidence>
<accession>A0A4Q2KDJ7</accession>
<dbReference type="Proteomes" id="UP000291269">
    <property type="component" value="Unassembled WGS sequence"/>
</dbReference>
<keyword evidence="4" id="KW-1185">Reference proteome</keyword>
<name>A0A4Q2KDJ7_9FIRM</name>
<comment type="caution">
    <text evidence="3">The sequence shown here is derived from an EMBL/GenBank/DDBJ whole genome shotgun (WGS) entry which is preliminary data.</text>
</comment>
<keyword evidence="1" id="KW-0812">Transmembrane</keyword>
<dbReference type="RefSeq" id="WP_129224160.1">
    <property type="nucleotide sequence ID" value="NZ_SDOZ01000002.1"/>
</dbReference>
<sequence>MDDKKHRQTKTILKILGVIFATGGLICAIIGFADFFRAFGGEGMPKLFFLCFIGFPMLFVGIVCLTFGFRKEITRYVKNESVPVINEAGEELQPAVRAVTRAVKEGLTEENGVRCDCGAVNGKGSKFCKECGKPLAAICPACGEENAAGSKFCNHCGKQL</sequence>
<evidence type="ECO:0000313" key="4">
    <source>
        <dbReference type="Proteomes" id="UP000291269"/>
    </source>
</evidence>
<gene>
    <name evidence="3" type="ORF">ESZ91_03415</name>
</gene>
<keyword evidence="1" id="KW-1133">Transmembrane helix</keyword>
<keyword evidence="1" id="KW-0472">Membrane</keyword>
<evidence type="ECO:0000256" key="1">
    <source>
        <dbReference type="SAM" id="Phobius"/>
    </source>
</evidence>
<organism evidence="3 4">
    <name type="scientific">Candidatus Borkfalkia ceftriaxoniphila</name>
    <dbReference type="NCBI Taxonomy" id="2508949"/>
    <lineage>
        <taxon>Bacteria</taxon>
        <taxon>Bacillati</taxon>
        <taxon>Bacillota</taxon>
        <taxon>Clostridia</taxon>
        <taxon>Christensenellales</taxon>
        <taxon>Christensenellaceae</taxon>
        <taxon>Candidatus Borkfalkia</taxon>
    </lineage>
</organism>
<reference evidence="3 4" key="1">
    <citation type="journal article" date="2019" name="Gut">
        <title>Antibiotics-induced monodominance of a novel gut bacterial order.</title>
        <authorList>
            <person name="Hildebrand F."/>
            <person name="Moitinho-Silva L."/>
            <person name="Blasche S."/>
            <person name="Jahn M.T."/>
            <person name="Gossmann T.I."/>
            <person name="Heuerta-Cepas J."/>
            <person name="Hercog R."/>
            <person name="Luetge M."/>
            <person name="Bahram M."/>
            <person name="Pryszlak A."/>
            <person name="Alves R.J."/>
            <person name="Waszak S.M."/>
            <person name="Zhu A."/>
            <person name="Ye L."/>
            <person name="Costea P.I."/>
            <person name="Aalvink S."/>
            <person name="Belzer C."/>
            <person name="Forslund S.K."/>
            <person name="Sunagawa S."/>
            <person name="Hentschel U."/>
            <person name="Merten C."/>
            <person name="Patil K.R."/>
            <person name="Benes V."/>
            <person name="Bork P."/>
        </authorList>
    </citation>
    <scope>NUCLEOTIDE SEQUENCE [LARGE SCALE GENOMIC DNA]</scope>
    <source>
        <strain evidence="3 4">HDS1380</strain>
    </source>
</reference>
<evidence type="ECO:0000313" key="3">
    <source>
        <dbReference type="EMBL" id="RXZ61453.1"/>
    </source>
</evidence>
<dbReference type="EMBL" id="SDOZ01000002">
    <property type="protein sequence ID" value="RXZ61453.1"/>
    <property type="molecule type" value="Genomic_DNA"/>
</dbReference>
<dbReference type="AlphaFoldDB" id="A0A4Q2KDJ7"/>
<dbReference type="Pfam" id="PF12773">
    <property type="entry name" value="DZR"/>
    <property type="match status" value="1"/>
</dbReference>